<name>A0A5S3PFX5_9SPHN</name>
<comment type="caution">
    <text evidence="3">The sequence shown here is derived from an EMBL/GenBank/DDBJ whole genome shotgun (WGS) entry which is preliminary data.</text>
</comment>
<evidence type="ECO:0000256" key="1">
    <source>
        <dbReference type="SAM" id="MobiDB-lite"/>
    </source>
</evidence>
<dbReference type="OrthoDB" id="7597031at2"/>
<keyword evidence="2" id="KW-0812">Transmembrane</keyword>
<evidence type="ECO:0000256" key="2">
    <source>
        <dbReference type="SAM" id="Phobius"/>
    </source>
</evidence>
<dbReference type="Pfam" id="PF11739">
    <property type="entry name" value="YdbH-like"/>
    <property type="match status" value="1"/>
</dbReference>
<dbReference type="EMBL" id="VCAO01000001">
    <property type="protein sequence ID" value="TMM50490.1"/>
    <property type="molecule type" value="Genomic_DNA"/>
</dbReference>
<organism evidence="3 4">
    <name type="scientific">Qipengyuania marisflavi</name>
    <dbReference type="NCBI Taxonomy" id="2486356"/>
    <lineage>
        <taxon>Bacteria</taxon>
        <taxon>Pseudomonadati</taxon>
        <taxon>Pseudomonadota</taxon>
        <taxon>Alphaproteobacteria</taxon>
        <taxon>Sphingomonadales</taxon>
        <taxon>Erythrobacteraceae</taxon>
        <taxon>Qipengyuania</taxon>
    </lineage>
</organism>
<gene>
    <name evidence="3" type="ORF">FEV51_02800</name>
</gene>
<evidence type="ECO:0000313" key="3">
    <source>
        <dbReference type="EMBL" id="TMM50490.1"/>
    </source>
</evidence>
<keyword evidence="2" id="KW-0472">Membrane</keyword>
<feature type="region of interest" description="Disordered" evidence="1">
    <location>
        <begin position="1047"/>
        <end position="1073"/>
    </location>
</feature>
<evidence type="ECO:0000313" key="4">
    <source>
        <dbReference type="Proteomes" id="UP000309668"/>
    </source>
</evidence>
<feature type="compositionally biased region" description="Acidic residues" evidence="1">
    <location>
        <begin position="1053"/>
        <end position="1066"/>
    </location>
</feature>
<dbReference type="InterPro" id="IPR021730">
    <property type="entry name" value="YdbH"/>
</dbReference>
<keyword evidence="4" id="KW-1185">Reference proteome</keyword>
<feature type="transmembrane region" description="Helical" evidence="2">
    <location>
        <begin position="28"/>
        <end position="47"/>
    </location>
</feature>
<accession>A0A5S3PFX5</accession>
<dbReference type="AlphaFoldDB" id="A0A5S3PFX5"/>
<keyword evidence="2" id="KW-1133">Transmembrane helix</keyword>
<protein>
    <submittedName>
        <fullName evidence="3">Exoprotein</fullName>
    </submittedName>
</protein>
<sequence length="1073" mass="113751">MDGVTNEPDGVDEGEYRSARSRWRRKRWLVPGVLALVLAGLLAFAWFTRESIADDFVADQLEAYDLPATYQIQRIGPRTQILSDVQIGSADAPDFTAKRVIVRLRHRFGVPSIDKVTLVEPRLYGRYRNGQLSFGSLDKVIFADSGGPPGLPAINLAIRDGRGLIDTDFGPVGLKLAGAGLLRDGFAGIIAANAPALAFADCAAERVTAYGKVSTSDGKPKFTGPLRLGALTCKEQGIQLADFDMEMEASANAELANPALVARIDGGAMRYGDNKAGALRGTVRAQMRDALVTARYTLAARSVETPQALAAVMTAEGVLRGRDGFERIEVESAIEGNGLRLGPQLVASINSLSRSGQGTLVAPIVSQIAAALQQETRGSALEADVRLRKTGDALSLLAPRAELRGGSGARILTLSRVELTSEGNAPARIAGNIATGGPGIPKINGRMERSASGDSAFRLAMAPYTAGGSSLAIPQMTVAQGAGGALGFSGRVESSGPLPGGAARGLRVPVSGRWTPGGELALWTKCTAIAFDRLELANLRFEKRGLTLCPASGRPILQYGSGGLKIAAGAPSLDLAGYLGETPITLSSGPVGFAYPGVMKARAVDIALGPKATASRFRISDLTARLGDNIAGSFDDAEVTLAAIPLDIRNASGNWDYTRGKVALTDGAFRLLDREEPDRFEPLEARDGTLTLIDNIVTAHADLRHPGTDRIVTIADIRHSLETGSGYADLDVPGLQFDSQLQPDQLTTRALGVIANARGTVTGTGRIDWASNGTITSTGEFTSDEFDFAAAFGPVQGASGTIVFSDLLGMTTAPGQKIRIASVNPGVEVLGGEIEFELRGGQLLAVSGGSWPFMGGRLILRNVDLNFGVSEQRSYIFEIVGLQADEFLAQMDLKNISADGTFDGTIPIIFDTSGNGRIDRGVLISRPPGGNISYVGALTYEDMSPMVNFAFDALKSMDYTQMSLAMDGPLTGEIVTKVRFDGVKQGEGTKQNFITKRLAALPIQFRINIKAQFYQLITSVKAMYDPASVRDPRDLGLLSDDGKRLLRRSITGEEAEPDIDPEDLIPDEPPIQE</sequence>
<reference evidence="3 4" key="1">
    <citation type="submission" date="2019-05" db="EMBL/GenBank/DDBJ databases">
        <title>Erythrobacter marisflavi sp. nov., isolated from isolated from water of an estuary environment.</title>
        <authorList>
            <person name="Yoon J.-H."/>
        </authorList>
    </citation>
    <scope>NUCLEOTIDE SEQUENCE [LARGE SCALE GENOMIC DNA]</scope>
    <source>
        <strain evidence="3 4">KEM-5</strain>
    </source>
</reference>
<proteinExistence type="predicted"/>
<dbReference type="Proteomes" id="UP000309668">
    <property type="component" value="Unassembled WGS sequence"/>
</dbReference>